<comment type="caution">
    <text evidence="2">The sequence shown here is derived from an EMBL/GenBank/DDBJ whole genome shotgun (WGS) entry which is preliminary data.</text>
</comment>
<feature type="domain" description="HicB-like antitoxin of toxin-antitoxin system" evidence="1">
    <location>
        <begin position="8"/>
        <end position="71"/>
    </location>
</feature>
<dbReference type="PANTHER" id="PTHR34504">
    <property type="entry name" value="ANTITOXIN HICB"/>
    <property type="match status" value="1"/>
</dbReference>
<evidence type="ECO:0000313" key="2">
    <source>
        <dbReference type="EMBL" id="GHH59772.1"/>
    </source>
</evidence>
<organism evidence="2 3">
    <name type="scientific">Lentzea cavernae</name>
    <dbReference type="NCBI Taxonomy" id="2020703"/>
    <lineage>
        <taxon>Bacteria</taxon>
        <taxon>Bacillati</taxon>
        <taxon>Actinomycetota</taxon>
        <taxon>Actinomycetes</taxon>
        <taxon>Pseudonocardiales</taxon>
        <taxon>Pseudonocardiaceae</taxon>
        <taxon>Lentzea</taxon>
    </lineage>
</organism>
<protein>
    <submittedName>
        <fullName evidence="2">HicB family protein</fullName>
    </submittedName>
</protein>
<dbReference type="InterPro" id="IPR035069">
    <property type="entry name" value="TTHA1013/TTHA0281-like"/>
</dbReference>
<accession>A0ABQ3MRX6</accession>
<evidence type="ECO:0000259" key="1">
    <source>
        <dbReference type="Pfam" id="PF15919"/>
    </source>
</evidence>
<gene>
    <name evidence="2" type="ORF">GCM10017774_83120</name>
</gene>
<dbReference type="Proteomes" id="UP000605568">
    <property type="component" value="Unassembled WGS sequence"/>
</dbReference>
<dbReference type="InterPro" id="IPR051404">
    <property type="entry name" value="TA_system_antitoxin"/>
</dbReference>
<dbReference type="Pfam" id="PF15919">
    <property type="entry name" value="HicB_lk_antitox"/>
    <property type="match status" value="1"/>
</dbReference>
<dbReference type="InterPro" id="IPR031807">
    <property type="entry name" value="HicB-like"/>
</dbReference>
<proteinExistence type="predicted"/>
<keyword evidence="3" id="KW-1185">Reference proteome</keyword>
<dbReference type="SUPFAM" id="SSF143100">
    <property type="entry name" value="TTHA1013/TTHA0281-like"/>
    <property type="match status" value="1"/>
</dbReference>
<sequence>MEAAVTTYAVIIERGETGSYGAYCPDLPGCVAVADDMDEVLELMVEAIGFHLEGLREHGEPIPHPSTVAATTVTVAA</sequence>
<dbReference type="PANTHER" id="PTHR34504:SF2">
    <property type="entry name" value="UPF0150 PROTEIN SSL0259"/>
    <property type="match status" value="1"/>
</dbReference>
<dbReference type="EMBL" id="BNAR01000022">
    <property type="protein sequence ID" value="GHH59772.1"/>
    <property type="molecule type" value="Genomic_DNA"/>
</dbReference>
<dbReference type="Gene3D" id="3.30.160.250">
    <property type="match status" value="1"/>
</dbReference>
<reference evidence="3" key="1">
    <citation type="journal article" date="2019" name="Int. J. Syst. Evol. Microbiol.">
        <title>The Global Catalogue of Microorganisms (GCM) 10K type strain sequencing project: providing services to taxonomists for standard genome sequencing and annotation.</title>
        <authorList>
            <consortium name="The Broad Institute Genomics Platform"/>
            <consortium name="The Broad Institute Genome Sequencing Center for Infectious Disease"/>
            <person name="Wu L."/>
            <person name="Ma J."/>
        </authorList>
    </citation>
    <scope>NUCLEOTIDE SEQUENCE [LARGE SCALE GENOMIC DNA]</scope>
    <source>
        <strain evidence="3">CGMCC 4.7367</strain>
    </source>
</reference>
<evidence type="ECO:0000313" key="3">
    <source>
        <dbReference type="Proteomes" id="UP000605568"/>
    </source>
</evidence>
<name>A0ABQ3MRX6_9PSEU</name>